<comment type="caution">
    <text evidence="5">The sequence shown here is derived from an EMBL/GenBank/DDBJ whole genome shotgun (WGS) entry which is preliminary data.</text>
</comment>
<dbReference type="CDD" id="cd03261">
    <property type="entry name" value="ABC_Org_Solvent_Resistant"/>
    <property type="match status" value="1"/>
</dbReference>
<dbReference type="PROSITE" id="PS00211">
    <property type="entry name" value="ABC_TRANSPORTER_1"/>
    <property type="match status" value="1"/>
</dbReference>
<evidence type="ECO:0000256" key="1">
    <source>
        <dbReference type="ARBA" id="ARBA00022448"/>
    </source>
</evidence>
<dbReference type="SMART" id="SM00382">
    <property type="entry name" value="AAA"/>
    <property type="match status" value="1"/>
</dbReference>
<evidence type="ECO:0000313" key="5">
    <source>
        <dbReference type="EMBL" id="OGC24278.1"/>
    </source>
</evidence>
<keyword evidence="3 5" id="KW-0067">ATP-binding</keyword>
<dbReference type="InterPro" id="IPR003593">
    <property type="entry name" value="AAA+_ATPase"/>
</dbReference>
<keyword evidence="2" id="KW-0547">Nucleotide-binding</keyword>
<dbReference type="AlphaFoldDB" id="A0A1F4SV10"/>
<reference evidence="5 6" key="1">
    <citation type="journal article" date="2016" name="Nat. Commun.">
        <title>Thousands of microbial genomes shed light on interconnected biogeochemical processes in an aquifer system.</title>
        <authorList>
            <person name="Anantharaman K."/>
            <person name="Brown C.T."/>
            <person name="Hug L.A."/>
            <person name="Sharon I."/>
            <person name="Castelle C.J."/>
            <person name="Probst A.J."/>
            <person name="Thomas B.C."/>
            <person name="Singh A."/>
            <person name="Wilkins M.J."/>
            <person name="Karaoz U."/>
            <person name="Brodie E.L."/>
            <person name="Williams K.H."/>
            <person name="Hubbard S.S."/>
            <person name="Banfield J.F."/>
        </authorList>
    </citation>
    <scope>NUCLEOTIDE SEQUENCE [LARGE SCALE GENOMIC DNA]</scope>
</reference>
<dbReference type="GO" id="GO:0005524">
    <property type="term" value="F:ATP binding"/>
    <property type="evidence" value="ECO:0007669"/>
    <property type="project" value="UniProtKB-KW"/>
</dbReference>
<feature type="domain" description="ABC transporter" evidence="4">
    <location>
        <begin position="2"/>
        <end position="238"/>
    </location>
</feature>
<dbReference type="GO" id="GO:0016887">
    <property type="term" value="F:ATP hydrolysis activity"/>
    <property type="evidence" value="ECO:0007669"/>
    <property type="project" value="InterPro"/>
</dbReference>
<dbReference type="EMBL" id="MEUB01000010">
    <property type="protein sequence ID" value="OGC24278.1"/>
    <property type="molecule type" value="Genomic_DNA"/>
</dbReference>
<dbReference type="PROSITE" id="PS50893">
    <property type="entry name" value="ABC_TRANSPORTER_2"/>
    <property type="match status" value="1"/>
</dbReference>
<proteinExistence type="predicted"/>
<evidence type="ECO:0000259" key="4">
    <source>
        <dbReference type="PROSITE" id="PS50893"/>
    </source>
</evidence>
<sequence length="244" mass="27129">MIKIEKITKKYGKLMVLEEANLEIIESQSLAIIGPSGCGKSTLLRLILKLENLTSGKIIVENNDISLLGEEELISFRKKIGMVFQYSALFDSMSVFENVAFALREHTQLTEREIQQIVNKKLDMVGLLDKGNIMPAELSGGMQKRVGIARALAFDPKIILYDEPTTGLDPITSTHIENLINDLAKKLKVTSIIVTHQLSTIFRTSDRIAMLHNGKFIEAGTVSEAKNSKNIIIKEFINAGIEKT</sequence>
<evidence type="ECO:0000256" key="2">
    <source>
        <dbReference type="ARBA" id="ARBA00022741"/>
    </source>
</evidence>
<protein>
    <submittedName>
        <fullName evidence="5">ABC transporter ATP-binding protein</fullName>
    </submittedName>
</protein>
<gene>
    <name evidence="5" type="ORF">A2310_08120</name>
</gene>
<dbReference type="SUPFAM" id="SSF52540">
    <property type="entry name" value="P-loop containing nucleoside triphosphate hydrolases"/>
    <property type="match status" value="1"/>
</dbReference>
<evidence type="ECO:0000256" key="3">
    <source>
        <dbReference type="ARBA" id="ARBA00022840"/>
    </source>
</evidence>
<dbReference type="Proteomes" id="UP000178417">
    <property type="component" value="Unassembled WGS sequence"/>
</dbReference>
<evidence type="ECO:0000313" key="6">
    <source>
        <dbReference type="Proteomes" id="UP000178417"/>
    </source>
</evidence>
<organism evidence="5 6">
    <name type="scientific">candidate division WOR-1 bacterium RIFOXYB2_FULL_37_13</name>
    <dbReference type="NCBI Taxonomy" id="1802579"/>
    <lineage>
        <taxon>Bacteria</taxon>
        <taxon>Bacillati</taxon>
        <taxon>Saganbacteria</taxon>
    </lineage>
</organism>
<accession>A0A1F4SV10</accession>
<dbReference type="Gene3D" id="3.40.50.300">
    <property type="entry name" value="P-loop containing nucleotide triphosphate hydrolases"/>
    <property type="match status" value="1"/>
</dbReference>
<dbReference type="PANTHER" id="PTHR43023:SF6">
    <property type="entry name" value="INTERMEMBRANE PHOSPHOLIPID TRANSPORT SYSTEM ATP-BINDING PROTEIN MLAF"/>
    <property type="match status" value="1"/>
</dbReference>
<dbReference type="Pfam" id="PF00005">
    <property type="entry name" value="ABC_tran"/>
    <property type="match status" value="1"/>
</dbReference>
<dbReference type="InterPro" id="IPR017871">
    <property type="entry name" value="ABC_transporter-like_CS"/>
</dbReference>
<dbReference type="PANTHER" id="PTHR43023">
    <property type="entry name" value="PROTEIN TRIGALACTOSYLDIACYLGLYCEROL 3, CHLOROPLASTIC"/>
    <property type="match status" value="1"/>
</dbReference>
<name>A0A1F4SV10_UNCSA</name>
<dbReference type="InterPro" id="IPR003439">
    <property type="entry name" value="ABC_transporter-like_ATP-bd"/>
</dbReference>
<keyword evidence="1" id="KW-0813">Transport</keyword>
<dbReference type="InterPro" id="IPR027417">
    <property type="entry name" value="P-loop_NTPase"/>
</dbReference>
<dbReference type="STRING" id="1802579.A2310_08120"/>